<comment type="caution">
    <text evidence="2">The sequence shown here is derived from an EMBL/GenBank/DDBJ whole genome shotgun (WGS) entry which is preliminary data.</text>
</comment>
<dbReference type="InterPro" id="IPR029063">
    <property type="entry name" value="SAM-dependent_MTases_sf"/>
</dbReference>
<protein>
    <recommendedName>
        <fullName evidence="1">Methyltransferase type 11 domain-containing protein</fullName>
    </recommendedName>
</protein>
<proteinExistence type="predicted"/>
<dbReference type="EMBL" id="JPME01000007">
    <property type="protein sequence ID" value="KEZ91051.1"/>
    <property type="molecule type" value="Genomic_DNA"/>
</dbReference>
<name>A0A084JQ17_9FIRM</name>
<dbReference type="SUPFAM" id="SSF53335">
    <property type="entry name" value="S-adenosyl-L-methionine-dependent methyltransferases"/>
    <property type="match status" value="1"/>
</dbReference>
<evidence type="ECO:0000313" key="3">
    <source>
        <dbReference type="Proteomes" id="UP000028525"/>
    </source>
</evidence>
<dbReference type="Gene3D" id="3.40.50.150">
    <property type="entry name" value="Vaccinia Virus protein VP39"/>
    <property type="match status" value="1"/>
</dbReference>
<dbReference type="CDD" id="cd02440">
    <property type="entry name" value="AdoMet_MTases"/>
    <property type="match status" value="1"/>
</dbReference>
<feature type="domain" description="Methyltransferase type 11" evidence="1">
    <location>
        <begin position="73"/>
        <end position="169"/>
    </location>
</feature>
<dbReference type="Proteomes" id="UP000028525">
    <property type="component" value="Unassembled WGS sequence"/>
</dbReference>
<keyword evidence="3" id="KW-1185">Reference proteome</keyword>
<dbReference type="AlphaFoldDB" id="A0A084JQ17"/>
<sequence>MKEHLELVAKSYDKGIDLGRKGIDSYQSLPPHITNNPNYTLYLKMRMNETLSDSGQKEIVEYLSPKKGMNFIDLGCCLNLMFRGYNEWPSTYYGVDISEKTIELLQEFVHKNHVTIGSLYCGSMHVTPYAESFFDIGACIGSLEYFEKDFVKQAIAEAHRIMKPEGKYILDIPDIGSPEFQITALIEDYLGRTDRYNISNNEFETILMPYFKVVKKEKMGPMIQYFLTCTK</sequence>
<evidence type="ECO:0000313" key="2">
    <source>
        <dbReference type="EMBL" id="KEZ91051.1"/>
    </source>
</evidence>
<gene>
    <name evidence="2" type="ORF">IO98_04605</name>
</gene>
<dbReference type="GO" id="GO:0008757">
    <property type="term" value="F:S-adenosylmethionine-dependent methyltransferase activity"/>
    <property type="evidence" value="ECO:0007669"/>
    <property type="project" value="InterPro"/>
</dbReference>
<dbReference type="InterPro" id="IPR013216">
    <property type="entry name" value="Methyltransf_11"/>
</dbReference>
<reference evidence="2 3" key="1">
    <citation type="submission" date="2014-07" db="EMBL/GenBank/DDBJ databases">
        <title>Draft genome of Clostridium celerecrescens 152B isolated from sediments associated with methane hydrate from Krishna Godavari basin.</title>
        <authorList>
            <person name="Honkalas V.S."/>
            <person name="Dabir A.P."/>
            <person name="Arora P."/>
            <person name="Dhakephalkar P.K."/>
        </authorList>
    </citation>
    <scope>NUCLEOTIDE SEQUENCE [LARGE SCALE GENOMIC DNA]</scope>
    <source>
        <strain evidence="2 3">152B</strain>
    </source>
</reference>
<dbReference type="RefSeq" id="WP_038278394.1">
    <property type="nucleotide sequence ID" value="NZ_JPME01000007.1"/>
</dbReference>
<dbReference type="STRING" id="29354.IO98_04605"/>
<evidence type="ECO:0000259" key="1">
    <source>
        <dbReference type="Pfam" id="PF08241"/>
    </source>
</evidence>
<organism evidence="2 3">
    <name type="scientific">Lacrimispora celerecrescens</name>
    <dbReference type="NCBI Taxonomy" id="29354"/>
    <lineage>
        <taxon>Bacteria</taxon>
        <taxon>Bacillati</taxon>
        <taxon>Bacillota</taxon>
        <taxon>Clostridia</taxon>
        <taxon>Lachnospirales</taxon>
        <taxon>Lachnospiraceae</taxon>
        <taxon>Lacrimispora</taxon>
    </lineage>
</organism>
<accession>A0A084JQ17</accession>
<dbReference type="Pfam" id="PF08241">
    <property type="entry name" value="Methyltransf_11"/>
    <property type="match status" value="1"/>
</dbReference>